<feature type="compositionally biased region" description="Low complexity" evidence="1">
    <location>
        <begin position="8"/>
        <end position="21"/>
    </location>
</feature>
<evidence type="ECO:0000313" key="2">
    <source>
        <dbReference type="EMBL" id="KZM34577.1"/>
    </source>
</evidence>
<comment type="caution">
    <text evidence="2">The sequence shown here is derived from an EMBL/GenBank/DDBJ whole genome shotgun (WGS) entry which is preliminary data.</text>
</comment>
<dbReference type="Proteomes" id="UP000076447">
    <property type="component" value="Unassembled WGS sequence"/>
</dbReference>
<feature type="region of interest" description="Disordered" evidence="1">
    <location>
        <begin position="1"/>
        <end position="21"/>
    </location>
</feature>
<dbReference type="InterPro" id="IPR010281">
    <property type="entry name" value="DUF885"/>
</dbReference>
<dbReference type="EMBL" id="LRIE01000079">
    <property type="protein sequence ID" value="KZM34577.1"/>
    <property type="molecule type" value="Genomic_DNA"/>
</dbReference>
<evidence type="ECO:0000313" key="3">
    <source>
        <dbReference type="Proteomes" id="UP000076447"/>
    </source>
</evidence>
<dbReference type="AlphaFoldDB" id="A0A161XD45"/>
<evidence type="ECO:0008006" key="4">
    <source>
        <dbReference type="Google" id="ProtNLM"/>
    </source>
</evidence>
<accession>A0A161XD45</accession>
<organism evidence="2 3">
    <name type="scientific">Oerskovia enterophila</name>
    <dbReference type="NCBI Taxonomy" id="43678"/>
    <lineage>
        <taxon>Bacteria</taxon>
        <taxon>Bacillati</taxon>
        <taxon>Actinomycetota</taxon>
        <taxon>Actinomycetes</taxon>
        <taxon>Micrococcales</taxon>
        <taxon>Cellulomonadaceae</taxon>
        <taxon>Oerskovia</taxon>
    </lineage>
</organism>
<dbReference type="OrthoDB" id="9760040at2"/>
<name>A0A161XD45_9CELL</name>
<dbReference type="Pfam" id="PF05960">
    <property type="entry name" value="DUF885"/>
    <property type="match status" value="1"/>
</dbReference>
<proteinExistence type="predicted"/>
<dbReference type="PANTHER" id="PTHR33361">
    <property type="entry name" value="GLR0591 PROTEIN"/>
    <property type="match status" value="1"/>
</dbReference>
<protein>
    <recommendedName>
        <fullName evidence="4">DUF885 domain-containing protein</fullName>
    </recommendedName>
</protein>
<sequence length="584" mass="63352">MTSPTSPAEPGTPTARTPRTPSAIDAIADAYVLTVADLNPLAATAMGLTGYDHRMTDLSPAGYEALAAADRAVLAELADVEPVDDVDRVTLAAMRERIGLSLELHEAGEDLSLLNNIASPLQELRDIFDMMPTGTVEAWENVAARLAAVPGAMDGYIASLRAGAARGNVAAIRQVREGVKQARELADPETSFFVTFVRGEEAAAVLDESAACSLVRKELEIGAADAVAAYGRLAAFLEDELAPQAPTADGVGRERYALASRNFLGAEVDLEETYRWGLEELARVIAEQEAVAAQIAGPGATVEEAVAILDADPSRKLDGTDALRAWMQETSDAAIQALDGVHFDIPTPVLDLECMIAPTQTGGIYYTPPSDDFSRPGRMWWSVPPGVTEFNTWREKTTVYHEGVPGHHLQCGQAVAARDTLNSWRRLACWVSGHGEGWALYAERLMADLGYLDDPGDRLGMLDGQRMRAARVVLDIGVHLGLDAPEEWRGDSEDPRWDADKAWEFLKANVNMDESFVRFELNRYLGWPGQAPSYKVGQRLWEQTRDAARAAAEARGEEFDVKAFHERALNLGSVGLDVLRGALR</sequence>
<reference evidence="2 3" key="1">
    <citation type="submission" date="2016-01" db="EMBL/GenBank/DDBJ databases">
        <title>Genome sequence of Oerskovia enterophila VJag, an agar and cellulose degrading bacterium.</title>
        <authorList>
            <person name="Poehlein A."/>
            <person name="Jag V."/>
            <person name="Bengelsdorf F."/>
            <person name="Duerre P."/>
            <person name="Daniel R."/>
        </authorList>
    </citation>
    <scope>NUCLEOTIDE SEQUENCE [LARGE SCALE GENOMIC DNA]</scope>
    <source>
        <strain evidence="2 3">VJag</strain>
    </source>
</reference>
<dbReference type="PATRIC" id="fig|43678.3.peg.3009"/>
<gene>
    <name evidence="2" type="ORF">OJAG_28760</name>
</gene>
<evidence type="ECO:0000256" key="1">
    <source>
        <dbReference type="SAM" id="MobiDB-lite"/>
    </source>
</evidence>
<dbReference type="STRING" id="43678.OJAG_28760"/>
<dbReference type="RefSeq" id="WP_157516425.1">
    <property type="nucleotide sequence ID" value="NZ_LRIE01000079.1"/>
</dbReference>
<dbReference type="PANTHER" id="PTHR33361:SF2">
    <property type="entry name" value="DUF885 DOMAIN-CONTAINING PROTEIN"/>
    <property type="match status" value="1"/>
</dbReference>